<sequence length="299" mass="34495">MIEKTGAIELAKSSGRPRTARTKANIQKVKQRLNRKKGVSTRKLGKELDMSHMSAHRILHNDLGCFPCKKIREPAITDIQKGKRVKFASWVLNNSKKDETKNWLFSDEKIFDLNGMYNAQNDRVWATNRQEADKKGGVKQIHQFPTKIMVWLGACGKGLTTLVVLNKGTVDHVRYIREVLPVALKCGNKMMDNNWTFQQDGASAHKDHNTQQWCADNMPAFVPHYRWPPNSPDSNPMDYSIWDELVQTMNWDHVRTKNTLIEEIKRAFKKILAQNVLHSVKNFTVCLRLILKNKGNYIR</sequence>
<proteinExistence type="predicted"/>
<name>A0A8S2VN89_9BILA</name>
<dbReference type="PANTHER" id="PTHR46068:SF1">
    <property type="entry name" value="TRANSPOSASE IS30-LIKE HTH DOMAIN-CONTAINING PROTEIN"/>
    <property type="match status" value="1"/>
</dbReference>
<dbReference type="EMBL" id="CAJNOK010049270">
    <property type="protein sequence ID" value="CAF1595282.1"/>
    <property type="molecule type" value="Genomic_DNA"/>
</dbReference>
<accession>A0A8S2VN89</accession>
<protein>
    <recommendedName>
        <fullName evidence="4">Transposase</fullName>
    </recommendedName>
</protein>
<evidence type="ECO:0000313" key="2">
    <source>
        <dbReference type="EMBL" id="CAF4401224.1"/>
    </source>
</evidence>
<dbReference type="AlphaFoldDB" id="A0A8S2VN89"/>
<evidence type="ECO:0000313" key="3">
    <source>
        <dbReference type="Proteomes" id="UP000682733"/>
    </source>
</evidence>
<dbReference type="InterPro" id="IPR036397">
    <property type="entry name" value="RNaseH_sf"/>
</dbReference>
<reference evidence="2" key="1">
    <citation type="submission" date="2021-02" db="EMBL/GenBank/DDBJ databases">
        <authorList>
            <person name="Nowell W R."/>
        </authorList>
    </citation>
    <scope>NUCLEOTIDE SEQUENCE</scope>
</reference>
<comment type="caution">
    <text evidence="2">The sequence shown here is derived from an EMBL/GenBank/DDBJ whole genome shotgun (WGS) entry which is preliminary data.</text>
</comment>
<gene>
    <name evidence="1" type="ORF">OVA965_LOCUS41780</name>
    <name evidence="2" type="ORF">TMI583_LOCUS43516</name>
</gene>
<evidence type="ECO:0000313" key="1">
    <source>
        <dbReference type="EMBL" id="CAF1595282.1"/>
    </source>
</evidence>
<dbReference type="Proteomes" id="UP000682733">
    <property type="component" value="Unassembled WGS sequence"/>
</dbReference>
<organism evidence="2 3">
    <name type="scientific">Didymodactylos carnosus</name>
    <dbReference type="NCBI Taxonomy" id="1234261"/>
    <lineage>
        <taxon>Eukaryota</taxon>
        <taxon>Metazoa</taxon>
        <taxon>Spiralia</taxon>
        <taxon>Gnathifera</taxon>
        <taxon>Rotifera</taxon>
        <taxon>Eurotatoria</taxon>
        <taxon>Bdelloidea</taxon>
        <taxon>Philodinida</taxon>
        <taxon>Philodinidae</taxon>
        <taxon>Didymodactylos</taxon>
    </lineage>
</organism>
<evidence type="ECO:0008006" key="4">
    <source>
        <dbReference type="Google" id="ProtNLM"/>
    </source>
</evidence>
<dbReference type="EMBL" id="CAJOBA010072842">
    <property type="protein sequence ID" value="CAF4401224.1"/>
    <property type="molecule type" value="Genomic_DNA"/>
</dbReference>
<dbReference type="Gene3D" id="3.30.420.10">
    <property type="entry name" value="Ribonuclease H-like superfamily/Ribonuclease H"/>
    <property type="match status" value="1"/>
</dbReference>
<dbReference type="PANTHER" id="PTHR46068">
    <property type="entry name" value="PROTEIN CBG27172"/>
    <property type="match status" value="1"/>
</dbReference>
<dbReference type="Proteomes" id="UP000677228">
    <property type="component" value="Unassembled WGS sequence"/>
</dbReference>
<dbReference type="GO" id="GO:0003676">
    <property type="term" value="F:nucleic acid binding"/>
    <property type="evidence" value="ECO:0007669"/>
    <property type="project" value="InterPro"/>
</dbReference>